<feature type="domain" description="HTH rpiR-type" evidence="1">
    <location>
        <begin position="3"/>
        <end position="79"/>
    </location>
</feature>
<dbReference type="AlphaFoldDB" id="A0A967KGK7"/>
<dbReference type="InterPro" id="IPR009057">
    <property type="entry name" value="Homeodomain-like_sf"/>
</dbReference>
<dbReference type="Pfam" id="PF01418">
    <property type="entry name" value="HTH_6"/>
    <property type="match status" value="1"/>
</dbReference>
<evidence type="ECO:0000259" key="1">
    <source>
        <dbReference type="PROSITE" id="PS51071"/>
    </source>
</evidence>
<dbReference type="InterPro" id="IPR000281">
    <property type="entry name" value="HTH_RpiR"/>
</dbReference>
<name>A0A967KGK7_9PROT</name>
<reference evidence="2" key="1">
    <citation type="submission" date="2020-03" db="EMBL/GenBank/DDBJ databases">
        <title>Genome of Pelagibius litoralis DSM 21314T.</title>
        <authorList>
            <person name="Wang G."/>
        </authorList>
    </citation>
    <scope>NUCLEOTIDE SEQUENCE</scope>
    <source>
        <strain evidence="2">DSM 21314</strain>
    </source>
</reference>
<comment type="caution">
    <text evidence="2">The sequence shown here is derived from an EMBL/GenBank/DDBJ whole genome shotgun (WGS) entry which is preliminary data.</text>
</comment>
<dbReference type="GO" id="GO:1901135">
    <property type="term" value="P:carbohydrate derivative metabolic process"/>
    <property type="evidence" value="ECO:0007669"/>
    <property type="project" value="InterPro"/>
</dbReference>
<evidence type="ECO:0000313" key="2">
    <source>
        <dbReference type="EMBL" id="NIA72255.1"/>
    </source>
</evidence>
<dbReference type="InterPro" id="IPR046348">
    <property type="entry name" value="SIS_dom_sf"/>
</dbReference>
<gene>
    <name evidence="2" type="ORF">HBA54_27050</name>
</gene>
<dbReference type="RefSeq" id="WP_167231305.1">
    <property type="nucleotide sequence ID" value="NZ_JAAQPH010000037.1"/>
</dbReference>
<organism evidence="2 3">
    <name type="scientific">Pelagibius litoralis</name>
    <dbReference type="NCBI Taxonomy" id="374515"/>
    <lineage>
        <taxon>Bacteria</taxon>
        <taxon>Pseudomonadati</taxon>
        <taxon>Pseudomonadota</taxon>
        <taxon>Alphaproteobacteria</taxon>
        <taxon>Rhodospirillales</taxon>
        <taxon>Rhodovibrionaceae</taxon>
        <taxon>Pelagibius</taxon>
    </lineage>
</organism>
<dbReference type="InterPro" id="IPR036388">
    <property type="entry name" value="WH-like_DNA-bd_sf"/>
</dbReference>
<sequence length="299" mass="33023">MSGPVRERLLACLATASKADRTLANFMLSQQSSLPFETAASLAARVEVSEPTVGRFCRSIGYKSFKDLKDHLKQDIGDKPWLVSDRLRDLRDRAKAGEDQLAAGLELEISALVAIYELARTEEWARVVRRLATTTNIYAAGFQTERGMAQILVNQLQYLRDGVRLLDLAGGNFAELLASDSAQSCLVIFEARRYSRLARELAAEAKQAGIPVTLVTDPFCDWGRDLADEVFVVPTEFNQFWESTAQMASLANLLVNGVFLELGPKVEARMETVTRLYSRFTGYVGEPANRTTKSGSDAA</sequence>
<dbReference type="Gene3D" id="3.40.50.10490">
    <property type="entry name" value="Glucose-6-phosphate isomerase like protein, domain 1"/>
    <property type="match status" value="1"/>
</dbReference>
<dbReference type="PROSITE" id="PS51071">
    <property type="entry name" value="HTH_RPIR"/>
    <property type="match status" value="1"/>
</dbReference>
<dbReference type="EMBL" id="JAAQPH010000037">
    <property type="protein sequence ID" value="NIA72255.1"/>
    <property type="molecule type" value="Genomic_DNA"/>
</dbReference>
<protein>
    <submittedName>
        <fullName evidence="2">MurR/RpiR family transcriptional regulator</fullName>
    </submittedName>
</protein>
<proteinExistence type="predicted"/>
<dbReference type="PANTHER" id="PTHR30514">
    <property type="entry name" value="GLUCOKINASE"/>
    <property type="match status" value="1"/>
</dbReference>
<accession>A0A967KGK7</accession>
<dbReference type="GO" id="GO:0097367">
    <property type="term" value="F:carbohydrate derivative binding"/>
    <property type="evidence" value="ECO:0007669"/>
    <property type="project" value="InterPro"/>
</dbReference>
<dbReference type="GO" id="GO:0003700">
    <property type="term" value="F:DNA-binding transcription factor activity"/>
    <property type="evidence" value="ECO:0007669"/>
    <property type="project" value="InterPro"/>
</dbReference>
<dbReference type="SUPFAM" id="SSF46689">
    <property type="entry name" value="Homeodomain-like"/>
    <property type="match status" value="1"/>
</dbReference>
<dbReference type="SUPFAM" id="SSF53697">
    <property type="entry name" value="SIS domain"/>
    <property type="match status" value="1"/>
</dbReference>
<evidence type="ECO:0000313" key="3">
    <source>
        <dbReference type="Proteomes" id="UP000761264"/>
    </source>
</evidence>
<dbReference type="Proteomes" id="UP000761264">
    <property type="component" value="Unassembled WGS sequence"/>
</dbReference>
<dbReference type="InterPro" id="IPR047640">
    <property type="entry name" value="RpiR-like"/>
</dbReference>
<dbReference type="Gene3D" id="1.10.10.10">
    <property type="entry name" value="Winged helix-like DNA-binding domain superfamily/Winged helix DNA-binding domain"/>
    <property type="match status" value="1"/>
</dbReference>
<dbReference type="GO" id="GO:0003677">
    <property type="term" value="F:DNA binding"/>
    <property type="evidence" value="ECO:0007669"/>
    <property type="project" value="InterPro"/>
</dbReference>
<keyword evidence="3" id="KW-1185">Reference proteome</keyword>
<dbReference type="PANTHER" id="PTHR30514:SF18">
    <property type="entry name" value="RPIR-FAMILY TRANSCRIPTIONAL REGULATOR"/>
    <property type="match status" value="1"/>
</dbReference>